<keyword evidence="4" id="KW-0175">Coiled coil</keyword>
<evidence type="ECO:0008006" key="8">
    <source>
        <dbReference type="Google" id="ProtNLM"/>
    </source>
</evidence>
<dbReference type="Gene3D" id="1.10.287.370">
    <property type="match status" value="1"/>
</dbReference>
<evidence type="ECO:0000313" key="7">
    <source>
        <dbReference type="Proteomes" id="UP000827092"/>
    </source>
</evidence>
<keyword evidence="2" id="KW-0539">Nucleus</keyword>
<feature type="region of interest" description="Disordered" evidence="5">
    <location>
        <begin position="145"/>
        <end position="387"/>
    </location>
</feature>
<evidence type="ECO:0000256" key="2">
    <source>
        <dbReference type="ARBA" id="ARBA00023242"/>
    </source>
</evidence>
<dbReference type="GO" id="GO:0019212">
    <property type="term" value="F:phosphatase inhibitor activity"/>
    <property type="evidence" value="ECO:0007669"/>
    <property type="project" value="TreeGrafter"/>
</dbReference>
<dbReference type="SUPFAM" id="SSF46579">
    <property type="entry name" value="Prefoldin"/>
    <property type="match status" value="1"/>
</dbReference>
<feature type="compositionally biased region" description="Acidic residues" evidence="5">
    <location>
        <begin position="198"/>
        <end position="207"/>
    </location>
</feature>
<name>A0AAV6U0E5_9ARAC</name>
<dbReference type="InterPro" id="IPR004127">
    <property type="entry name" value="Prefoldin_subunit_alpha"/>
</dbReference>
<feature type="coiled-coil region" evidence="4">
    <location>
        <begin position="90"/>
        <end position="117"/>
    </location>
</feature>
<dbReference type="PANTHER" id="PTHR15111:SF0">
    <property type="entry name" value="UNCONVENTIONAL PREFOLDIN RPB5 INTERACTOR 1"/>
    <property type="match status" value="1"/>
</dbReference>
<dbReference type="InterPro" id="IPR052255">
    <property type="entry name" value="RNA_pol_II_subunit5-mediator"/>
</dbReference>
<dbReference type="GO" id="GO:0003682">
    <property type="term" value="F:chromatin binding"/>
    <property type="evidence" value="ECO:0007669"/>
    <property type="project" value="TreeGrafter"/>
</dbReference>
<keyword evidence="7" id="KW-1185">Reference proteome</keyword>
<protein>
    <recommendedName>
        <fullName evidence="8">Unconventional prefoldin RPB5 interactor</fullName>
    </recommendedName>
</protein>
<evidence type="ECO:0000256" key="5">
    <source>
        <dbReference type="SAM" id="MobiDB-lite"/>
    </source>
</evidence>
<dbReference type="GO" id="GO:0000122">
    <property type="term" value="P:negative regulation of transcription by RNA polymerase II"/>
    <property type="evidence" value="ECO:0007669"/>
    <property type="project" value="TreeGrafter"/>
</dbReference>
<evidence type="ECO:0000256" key="1">
    <source>
        <dbReference type="ARBA" id="ARBA00004123"/>
    </source>
</evidence>
<dbReference type="InterPro" id="IPR009053">
    <property type="entry name" value="Prefoldin"/>
</dbReference>
<feature type="compositionally biased region" description="Basic and acidic residues" evidence="5">
    <location>
        <begin position="355"/>
        <end position="373"/>
    </location>
</feature>
<evidence type="ECO:0000256" key="3">
    <source>
        <dbReference type="ARBA" id="ARBA00038295"/>
    </source>
</evidence>
<comment type="subcellular location">
    <subcellularLocation>
        <location evidence="1">Nucleus</location>
    </subcellularLocation>
</comment>
<dbReference type="Pfam" id="PF02996">
    <property type="entry name" value="Prefoldin"/>
    <property type="match status" value="1"/>
</dbReference>
<comment type="caution">
    <text evidence="6">The sequence shown here is derived from an EMBL/GenBank/DDBJ whole genome shotgun (WGS) entry which is preliminary data.</text>
</comment>
<dbReference type="CDD" id="cd23159">
    <property type="entry name" value="Prefoldin_URI1"/>
    <property type="match status" value="1"/>
</dbReference>
<evidence type="ECO:0000313" key="6">
    <source>
        <dbReference type="EMBL" id="KAG8177373.1"/>
    </source>
</evidence>
<dbReference type="GO" id="GO:0005634">
    <property type="term" value="C:nucleus"/>
    <property type="evidence" value="ECO:0007669"/>
    <property type="project" value="UniProtKB-SubCell"/>
</dbReference>
<feature type="compositionally biased region" description="Basic and acidic residues" evidence="5">
    <location>
        <begin position="180"/>
        <end position="197"/>
    </location>
</feature>
<dbReference type="PANTHER" id="PTHR15111">
    <property type="entry name" value="RNA POLYMERASE II SUBUNIT 5-MEDIATING PROTEIN NNX3"/>
    <property type="match status" value="1"/>
</dbReference>
<comment type="similarity">
    <text evidence="3">Belongs to the RNA polymerase II subunit 5-mediating protein family.</text>
</comment>
<dbReference type="EMBL" id="JAFNEN010000783">
    <property type="protein sequence ID" value="KAG8177373.1"/>
    <property type="molecule type" value="Genomic_DNA"/>
</dbReference>
<accession>A0AAV6U0E5</accession>
<feature type="compositionally biased region" description="Basic residues" evidence="5">
    <location>
        <begin position="378"/>
        <end position="387"/>
    </location>
</feature>
<gene>
    <name evidence="6" type="ORF">JTE90_015928</name>
</gene>
<feature type="compositionally biased region" description="Basic and acidic residues" evidence="5">
    <location>
        <begin position="145"/>
        <end position="165"/>
    </location>
</feature>
<proteinExistence type="inferred from homology"/>
<organism evidence="6 7">
    <name type="scientific">Oedothorax gibbosus</name>
    <dbReference type="NCBI Taxonomy" id="931172"/>
    <lineage>
        <taxon>Eukaryota</taxon>
        <taxon>Metazoa</taxon>
        <taxon>Ecdysozoa</taxon>
        <taxon>Arthropoda</taxon>
        <taxon>Chelicerata</taxon>
        <taxon>Arachnida</taxon>
        <taxon>Araneae</taxon>
        <taxon>Araneomorphae</taxon>
        <taxon>Entelegynae</taxon>
        <taxon>Araneoidea</taxon>
        <taxon>Linyphiidae</taxon>
        <taxon>Erigoninae</taxon>
        <taxon>Oedothorax</taxon>
    </lineage>
</organism>
<dbReference type="Proteomes" id="UP000827092">
    <property type="component" value="Unassembled WGS sequence"/>
</dbReference>
<dbReference type="AlphaFoldDB" id="A0AAV6U0E5"/>
<evidence type="ECO:0000256" key="4">
    <source>
        <dbReference type="SAM" id="Coils"/>
    </source>
</evidence>
<sequence length="387" mass="45015">MDFAQVNRLKEEQQKVLLACEQKITQWEKFKEDYASLQKRLETFPDALSYDITVPFGTQAFAKGKVVKTNEVMVLLGDNWFAEVSAKQAAGIAERRIQQCNKMLEDLKKEKDQYQNWNKYIAEVSANEDLVEIVEKYDEEQEKQWREQHAANVREHRQQLARERQNSGGSTGGSCSEEEFFQRLHSLEESEEVTRSDEESEEEEESREDEKPMVNGRLQLDCSRSLESGDRSEKFPPNNEDGSSSSPENGKHVRWQDLTVKKITFRHTKPQHKNRHFHNVPPPECEGEEEEPRPKLQSPSDIYRQFGAFFQPSPPKSILKVKHSPSSDTDESPFRFDQSQEEEEDSSRKAAFTGEVRETSKPIEIEQKKENRPSSHFKSSRRNKGRK</sequence>
<dbReference type="GO" id="GO:0003714">
    <property type="term" value="F:transcription corepressor activity"/>
    <property type="evidence" value="ECO:0007669"/>
    <property type="project" value="TreeGrafter"/>
</dbReference>
<reference evidence="6 7" key="1">
    <citation type="journal article" date="2022" name="Nat. Ecol. Evol.">
        <title>A masculinizing supergene underlies an exaggerated male reproductive morph in a spider.</title>
        <authorList>
            <person name="Hendrickx F."/>
            <person name="De Corte Z."/>
            <person name="Sonet G."/>
            <person name="Van Belleghem S.M."/>
            <person name="Kostlbacher S."/>
            <person name="Vangestel C."/>
        </authorList>
    </citation>
    <scope>NUCLEOTIDE SEQUENCE [LARGE SCALE GENOMIC DNA]</scope>
    <source>
        <strain evidence="6">W744_W776</strain>
    </source>
</reference>
<feature type="compositionally biased region" description="Basic residues" evidence="5">
    <location>
        <begin position="263"/>
        <end position="278"/>
    </location>
</feature>